<feature type="region of interest" description="Disordered" evidence="7">
    <location>
        <begin position="1187"/>
        <end position="1260"/>
    </location>
</feature>
<proteinExistence type="inferred from homology"/>
<feature type="compositionally biased region" description="Polar residues" evidence="7">
    <location>
        <begin position="550"/>
        <end position="559"/>
    </location>
</feature>
<dbReference type="PANTHER" id="PTHR21426:SF12">
    <property type="entry name" value="EXOCYST COMPLEX COMPONENT 8"/>
    <property type="match status" value="1"/>
</dbReference>
<dbReference type="InterPro" id="IPR035898">
    <property type="entry name" value="TAZ_dom_sf"/>
</dbReference>
<evidence type="ECO:0000259" key="8">
    <source>
        <dbReference type="PROSITE" id="PS50134"/>
    </source>
</evidence>
<comment type="similarity">
    <text evidence="1">Belongs to the EXO84 family.</text>
</comment>
<dbReference type="GO" id="GO:0006893">
    <property type="term" value="P:Golgi to plasma membrane transport"/>
    <property type="evidence" value="ECO:0007669"/>
    <property type="project" value="TreeGrafter"/>
</dbReference>
<feature type="region of interest" description="Disordered" evidence="7">
    <location>
        <begin position="749"/>
        <end position="892"/>
    </location>
</feature>
<feature type="compositionally biased region" description="Basic and acidic residues" evidence="7">
    <location>
        <begin position="1040"/>
        <end position="1049"/>
    </location>
</feature>
<organism evidence="9 10">
    <name type="scientific">Skeletonema marinoi</name>
    <dbReference type="NCBI Taxonomy" id="267567"/>
    <lineage>
        <taxon>Eukaryota</taxon>
        <taxon>Sar</taxon>
        <taxon>Stramenopiles</taxon>
        <taxon>Ochrophyta</taxon>
        <taxon>Bacillariophyta</taxon>
        <taxon>Coscinodiscophyceae</taxon>
        <taxon>Thalassiosirophycidae</taxon>
        <taxon>Thalassiosirales</taxon>
        <taxon>Skeletonemataceae</taxon>
        <taxon>Skeletonema</taxon>
        <taxon>Skeletonema marinoi-dohrnii complex</taxon>
    </lineage>
</organism>
<dbReference type="Gene3D" id="1.20.1020.10">
    <property type="entry name" value="TAZ domain"/>
    <property type="match status" value="1"/>
</dbReference>
<keyword evidence="10" id="KW-1185">Reference proteome</keyword>
<feature type="region of interest" description="Disordered" evidence="7">
    <location>
        <begin position="458"/>
        <end position="478"/>
    </location>
</feature>
<feature type="region of interest" description="Disordered" evidence="7">
    <location>
        <begin position="175"/>
        <end position="234"/>
    </location>
</feature>
<evidence type="ECO:0000256" key="5">
    <source>
        <dbReference type="ARBA" id="ARBA00022771"/>
    </source>
</evidence>
<evidence type="ECO:0000256" key="1">
    <source>
        <dbReference type="ARBA" id="ARBA00007210"/>
    </source>
</evidence>
<keyword evidence="5" id="KW-0863">Zinc-finger</keyword>
<dbReference type="SUPFAM" id="SSF57933">
    <property type="entry name" value="TAZ domain"/>
    <property type="match status" value="1"/>
</dbReference>
<dbReference type="EMBL" id="JATAAI010000033">
    <property type="protein sequence ID" value="KAK1735458.1"/>
    <property type="molecule type" value="Genomic_DNA"/>
</dbReference>
<dbReference type="PROSITE" id="PS50134">
    <property type="entry name" value="ZF_TAZ"/>
    <property type="match status" value="1"/>
</dbReference>
<feature type="compositionally biased region" description="Pro residues" evidence="7">
    <location>
        <begin position="662"/>
        <end position="674"/>
    </location>
</feature>
<dbReference type="GO" id="GO:0000145">
    <property type="term" value="C:exocyst"/>
    <property type="evidence" value="ECO:0007669"/>
    <property type="project" value="InterPro"/>
</dbReference>
<dbReference type="SMART" id="SM00551">
    <property type="entry name" value="ZnF_TAZ"/>
    <property type="match status" value="1"/>
</dbReference>
<dbReference type="SUPFAM" id="SSF74788">
    <property type="entry name" value="Cullin repeat-like"/>
    <property type="match status" value="1"/>
</dbReference>
<dbReference type="InterPro" id="IPR016159">
    <property type="entry name" value="Cullin_repeat-like_dom_sf"/>
</dbReference>
<feature type="region of interest" description="Disordered" evidence="7">
    <location>
        <begin position="587"/>
        <end position="676"/>
    </location>
</feature>
<accession>A0AAD8XXE9</accession>
<evidence type="ECO:0000256" key="7">
    <source>
        <dbReference type="SAM" id="MobiDB-lite"/>
    </source>
</evidence>
<feature type="compositionally biased region" description="Basic and acidic residues" evidence="7">
    <location>
        <begin position="723"/>
        <end position="732"/>
    </location>
</feature>
<evidence type="ECO:0000256" key="2">
    <source>
        <dbReference type="ARBA" id="ARBA00022448"/>
    </source>
</evidence>
<feature type="compositionally biased region" description="Low complexity" evidence="7">
    <location>
        <begin position="1081"/>
        <end position="1097"/>
    </location>
</feature>
<feature type="compositionally biased region" description="Low complexity" evidence="7">
    <location>
        <begin position="837"/>
        <end position="849"/>
    </location>
</feature>
<dbReference type="InterPro" id="IPR033961">
    <property type="entry name" value="Exo84"/>
</dbReference>
<keyword evidence="6" id="KW-0862">Zinc</keyword>
<dbReference type="Proteomes" id="UP001224775">
    <property type="component" value="Unassembled WGS sequence"/>
</dbReference>
<reference evidence="9" key="1">
    <citation type="submission" date="2023-06" db="EMBL/GenBank/DDBJ databases">
        <title>Survivors Of The Sea: Transcriptome response of Skeletonema marinoi to long-term dormancy.</title>
        <authorList>
            <person name="Pinder M.I.M."/>
            <person name="Kourtchenko O."/>
            <person name="Robertson E.K."/>
            <person name="Larsson T."/>
            <person name="Maumus F."/>
            <person name="Osuna-Cruz C.M."/>
            <person name="Vancaester E."/>
            <person name="Stenow R."/>
            <person name="Vandepoele K."/>
            <person name="Ploug H."/>
            <person name="Bruchert V."/>
            <person name="Godhe A."/>
            <person name="Topel M."/>
        </authorList>
    </citation>
    <scope>NUCLEOTIDE SEQUENCE</scope>
    <source>
        <strain evidence="9">R05AC</strain>
    </source>
</reference>
<keyword evidence="4" id="KW-0479">Metal-binding</keyword>
<feature type="region of interest" description="Disordered" evidence="7">
    <location>
        <begin position="286"/>
        <end position="319"/>
    </location>
</feature>
<feature type="domain" description="TAZ-type" evidence="8">
    <location>
        <begin position="1279"/>
        <end position="1374"/>
    </location>
</feature>
<evidence type="ECO:0000313" key="10">
    <source>
        <dbReference type="Proteomes" id="UP001224775"/>
    </source>
</evidence>
<comment type="caution">
    <text evidence="9">The sequence shown here is derived from an EMBL/GenBank/DDBJ whole genome shotgun (WGS) entry which is preliminary data.</text>
</comment>
<feature type="region of interest" description="Disordered" evidence="7">
    <location>
        <begin position="514"/>
        <end position="572"/>
    </location>
</feature>
<evidence type="ECO:0000256" key="4">
    <source>
        <dbReference type="ARBA" id="ARBA00022723"/>
    </source>
</evidence>
<dbReference type="InterPro" id="IPR000197">
    <property type="entry name" value="Znf_TAZ"/>
</dbReference>
<keyword evidence="3" id="KW-0268">Exocytosis</keyword>
<dbReference type="GO" id="GO:0008270">
    <property type="term" value="F:zinc ion binding"/>
    <property type="evidence" value="ECO:0007669"/>
    <property type="project" value="UniProtKB-KW"/>
</dbReference>
<dbReference type="GO" id="GO:0008104">
    <property type="term" value="P:intracellular protein localization"/>
    <property type="evidence" value="ECO:0007669"/>
    <property type="project" value="TreeGrafter"/>
</dbReference>
<feature type="compositionally biased region" description="Low complexity" evidence="7">
    <location>
        <begin position="624"/>
        <end position="633"/>
    </location>
</feature>
<evidence type="ECO:0000256" key="3">
    <source>
        <dbReference type="ARBA" id="ARBA00022483"/>
    </source>
</evidence>
<feature type="region of interest" description="Disordered" evidence="7">
    <location>
        <begin position="707"/>
        <end position="732"/>
    </location>
</feature>
<sequence>MYSFGGCSVDFPPEGVGYFESMLTRGHQQKAKQWGLQKPHQADGPASSGNADLDAAIDQFGTHGFQEEKWLHEYLRKNSARELPGECDKLEKWMDVIKNGLRGAVLEQYEYFVEASREMSTMGREVAWIRTLVERQQEVLMSMKNIDFGTGLEEMDEAAGDDEYGYLSDEEKAFQDAGRDDSSIGSSSSEESSSKGNARTPMRGNRRPSRIESLRKPSGAAGITPIDEGEPTVPSNSIYVDIPAYLSDITEEASAFIKESRYSDATALILKGKNEIADILEGHEQHNSPVVNVPPSLRRSNSTQSAGGGGGGKKLHKKQQALLQRTNLQLDALMDRMAKRLAENLRRKNEALKASAKRERADPLSTLAPLVSPVCLNDDAVALHLLVKLGRHQEAATAYAARRSLLLSECLHERPISSPVGMDAVIYAAQLSSSFFSSLAMAVEGFLDLFMDPDADKNSGNDDNTSINSSSGIGGGGKRVPSGALAAIVLWCDSELAKFTNVFGSSRLLSGLALSPPGLRNQADSPQKKISLAKEESNNLRRSSRKRGNSEISQQSEPSLKTEEDSAGSSSEQIVVATEVEKQSVAVAPMQSTKSEIPPIKCEEGEASSTSEDVKPPAKTPLSAGAAAMAAVAKDTKVAPQSQPSSVGTESKTNVSTTTATQPPPKSSSPPPPLKALTFHHLQKKYGSELDYMLIEFRKLERQLLGAPAASAKTQQQKPEAAGSKERREKLHGFILHLEDTIRQVSEGCQLEKKRKSSSSINEGEGEKKPSDASLQKQASLPTAEFTAADASLSHLPPEKEKEESVQRLEEHILANLAASSFADAEAKRKAKERLYQQQQPPQKPSPSQFGKPIAQAGSSLTARLHGKTLGAGASAAKGPSPIPETAAAAAPHNKRRILYAGIAPGSSQVSSSVNAVAGVHPGLIDDSAAKASSLAEEERKRMKRLEESAARVALGTGVVQPATATALNLSKHVPIPSTMLKSPPEGPATLAARAQAVVSIPQPQPVAQMKAPPPPVAKPKKPHIPPNYDDPSLSAEQVSDLRIKEARWRQHKRRRERRRQRLEGRGNYPSSIQQPHRMHPSSAGQSSVPSPSVNTSSIPGAVANGVNILPKQSGFHGPRTVEYVCSMCNEGYPSNSDVNPWWVLTSHECPKCGKVQIPRLDISAPANAIEYHPALLAHMDDGNSKMSAVDTSHHHHAPASGLLPYQHGSYLPRPAPPILRSFSDSDVSHTDVSDGEGGNGKYDESSDEEEEIDLDDADSVTREEKIEKEEFGFEYKGEELSDDQARRLLVLIEHASTCPGRDCTGLLSNGDVCPFPWCRKVKHLLYHLVSCEKGKECSICCPEKLPSNLVALTGLNQHRREKFRERTKALAAVAAAKRQQMAAIAPTNSSHIARQPASVTAPKKSIPSAASQLARSQPVPNNVASSAICSAAKVPGQSNPGISRVPVAQSTLKEIVPNITTAPIQQPSPALSACLPGTLSSLSVSALQTLEEAAMDIDDINLSVSEPLGS</sequence>
<dbReference type="PANTHER" id="PTHR21426">
    <property type="entry name" value="EXOCYST COMPLEX COMPONENT 8"/>
    <property type="match status" value="1"/>
</dbReference>
<evidence type="ECO:0000313" key="9">
    <source>
        <dbReference type="EMBL" id="KAK1735458.1"/>
    </source>
</evidence>
<feature type="compositionally biased region" description="Acidic residues" evidence="7">
    <location>
        <begin position="1246"/>
        <end position="1259"/>
    </location>
</feature>
<feature type="compositionally biased region" description="Polar residues" evidence="7">
    <location>
        <begin position="639"/>
        <end position="655"/>
    </location>
</feature>
<protein>
    <recommendedName>
        <fullName evidence="8">TAZ-type domain-containing protein</fullName>
    </recommendedName>
</protein>
<feature type="region of interest" description="Disordered" evidence="7">
    <location>
        <begin position="1005"/>
        <end position="1097"/>
    </location>
</feature>
<feature type="region of interest" description="Disordered" evidence="7">
    <location>
        <begin position="30"/>
        <end position="53"/>
    </location>
</feature>
<feature type="compositionally biased region" description="Basic and acidic residues" evidence="7">
    <location>
        <begin position="797"/>
        <end position="813"/>
    </location>
</feature>
<dbReference type="GO" id="GO:0006887">
    <property type="term" value="P:exocytosis"/>
    <property type="evidence" value="ECO:0007669"/>
    <property type="project" value="UniProtKB-KW"/>
</dbReference>
<name>A0AAD8XXE9_9STRA</name>
<evidence type="ECO:0000256" key="6">
    <source>
        <dbReference type="ARBA" id="ARBA00022833"/>
    </source>
</evidence>
<feature type="compositionally biased region" description="Low complexity" evidence="7">
    <location>
        <begin position="461"/>
        <end position="471"/>
    </location>
</feature>
<feature type="compositionally biased region" description="Basic residues" evidence="7">
    <location>
        <begin position="1050"/>
        <end position="1061"/>
    </location>
</feature>
<gene>
    <name evidence="9" type="ORF">QTG54_013621</name>
</gene>
<feature type="compositionally biased region" description="Low complexity" evidence="7">
    <location>
        <begin position="871"/>
        <end position="880"/>
    </location>
</feature>
<keyword evidence="2" id="KW-0813">Transport</keyword>